<dbReference type="GO" id="GO:0008270">
    <property type="term" value="F:zinc ion binding"/>
    <property type="evidence" value="ECO:0007669"/>
    <property type="project" value="UniProtKB-KW"/>
</dbReference>
<dbReference type="GO" id="GO:0003676">
    <property type="term" value="F:nucleic acid binding"/>
    <property type="evidence" value="ECO:0007669"/>
    <property type="project" value="InterPro"/>
</dbReference>
<feature type="compositionally biased region" description="Polar residues" evidence="6">
    <location>
        <begin position="121"/>
        <end position="153"/>
    </location>
</feature>
<dbReference type="InterPro" id="IPR002156">
    <property type="entry name" value="RNaseH_domain"/>
</dbReference>
<dbReference type="GO" id="GO:0034244">
    <property type="term" value="P:negative regulation of transcription elongation by RNA polymerase II"/>
    <property type="evidence" value="ECO:0007669"/>
    <property type="project" value="InterPro"/>
</dbReference>
<reference evidence="9" key="1">
    <citation type="submission" date="2023-05" db="EMBL/GenBank/DDBJ databases">
        <title>Genome and transcriptome analyses reveal genes involved in the formation of fine ridges on petal epidermal cells in Hibiscus trionum.</title>
        <authorList>
            <person name="Koshimizu S."/>
            <person name="Masuda S."/>
            <person name="Ishii T."/>
            <person name="Shirasu K."/>
            <person name="Hoshino A."/>
            <person name="Arita M."/>
        </authorList>
    </citation>
    <scope>NUCLEOTIDE SEQUENCE</scope>
    <source>
        <strain evidence="9">Hamamatsu line</strain>
    </source>
</reference>
<comment type="caution">
    <text evidence="9">The sequence shown here is derived from an EMBL/GenBank/DDBJ whole genome shotgun (WGS) entry which is preliminary data.</text>
</comment>
<dbReference type="PANTHER" id="PTHR33304:SF36">
    <property type="entry name" value="GB|AAF26970.1-RELATED"/>
    <property type="match status" value="1"/>
</dbReference>
<dbReference type="PANTHER" id="PTHR33304">
    <property type="match status" value="1"/>
</dbReference>
<evidence type="ECO:0000313" key="9">
    <source>
        <dbReference type="EMBL" id="GMJ00043.1"/>
    </source>
</evidence>
<keyword evidence="1" id="KW-0479">Metal-binding</keyword>
<dbReference type="InterPro" id="IPR013083">
    <property type="entry name" value="Znf_RING/FYVE/PHD"/>
</dbReference>
<keyword evidence="5" id="KW-0804">Transcription</keyword>
<dbReference type="InterPro" id="IPR044730">
    <property type="entry name" value="RNase_H-like_dom_plant"/>
</dbReference>
<dbReference type="GO" id="GO:0140566">
    <property type="term" value="F:histone reader activity"/>
    <property type="evidence" value="ECO:0007669"/>
    <property type="project" value="InterPro"/>
</dbReference>
<evidence type="ECO:0000256" key="4">
    <source>
        <dbReference type="ARBA" id="ARBA00023015"/>
    </source>
</evidence>
<dbReference type="Pfam" id="PF13456">
    <property type="entry name" value="RVT_3"/>
    <property type="match status" value="1"/>
</dbReference>
<evidence type="ECO:0000256" key="1">
    <source>
        <dbReference type="ARBA" id="ARBA00022723"/>
    </source>
</evidence>
<dbReference type="InterPro" id="IPR011011">
    <property type="entry name" value="Znf_FYVE_PHD"/>
</dbReference>
<dbReference type="AlphaFoldDB" id="A0A9W7IS63"/>
<keyword evidence="10" id="KW-1185">Reference proteome</keyword>
<feature type="region of interest" description="Disordered" evidence="6">
    <location>
        <begin position="785"/>
        <end position="827"/>
    </location>
</feature>
<feature type="compositionally biased region" description="Basic and acidic residues" evidence="6">
    <location>
        <begin position="196"/>
        <end position="205"/>
    </location>
</feature>
<dbReference type="InterPro" id="IPR049914">
    <property type="entry name" value="PHD1-3/5-6"/>
</dbReference>
<feature type="region of interest" description="Disordered" evidence="6">
    <location>
        <begin position="119"/>
        <end position="215"/>
    </location>
</feature>
<accession>A0A9W7IS63</accession>
<dbReference type="Gene3D" id="3.30.40.10">
    <property type="entry name" value="Zinc/RING finger domain, C3HC4 (zinc finger)"/>
    <property type="match status" value="1"/>
</dbReference>
<dbReference type="Gene3D" id="3.30.420.10">
    <property type="entry name" value="Ribonuclease H-like superfamily/Ribonuclease H"/>
    <property type="match status" value="1"/>
</dbReference>
<keyword evidence="2" id="KW-0863">Zinc-finger</keyword>
<dbReference type="InterPro" id="IPR056280">
    <property type="entry name" value="AIPP2-like_SPOC"/>
</dbReference>
<feature type="compositionally biased region" description="Basic and acidic residues" evidence="6">
    <location>
        <begin position="787"/>
        <end position="819"/>
    </location>
</feature>
<sequence>MGQSRDTHSDKCCDVCGAVGFEELVNTCSRCTIRRHFYCMRALVRNKLEDWICELCLPKNDVDSLKSGQTENVLDSSRKVSFDLRRQVACKRQNAVETGKVKFLPTIEAIKLSSGLPKTAFPSNSNSGSKPVPTNFTPSPSNRPFMGSKSNGPCFNPKKERRNPTFLQLGSRSVPRCRGVQISPSSRQHVVQIPNKSKEDEEKAPRTLAKKYGSNEEPVSSIMAAKEVKSKVDAKGMNKMKETFSVPATSTLCSSIINTESAHVVPNKENVRKGKISDTILPSKELTNLHSKTEDAMRATRSSPSRHHANITCSGQDFHNVAEPENLNVPKTETWNRIKVSVYRPHAPSLYATWRGGFKFLDTATLGEYFGGFLARPPCRVHRKAYEFSKKMPPILQVNLLQQCHLQADILQNGCLDLFDIALYFFPADYMERSQQNYNQLFELMWMKNSVMISYIDDVELLIFSSKQLHADSQDVFTRSTMDFFVGVFCRAKENRMNVHQELPSLVSHMHDDGNANTNSIEAVDMDIDMIGGKIVGTPDMVLSKVSTLDFNKQAAKEAPVSAVQLISPESKQECCIESAIPSKSTEKINSKFPVEPPSESSLGRLPGSFVEANMFPGFDMSKLDSSDGASKGKNVLDERGIMSQGKEENGCPGKKQVAFQVCRPQPHGSVEAFGVCRSQLHESTKDDSLQRSQNQNQVSAYHQINDPSAARLHPCMLGEGKEVGSEVKTEVHEDEKPFKRRALGKDESQIAGSCAVEVKAEVQEVVNDCTAVCPSRLLNTGTKLETQTKAKEHEGQKSDEMREKGLRGSSRLSEDKSKTIPGSSNDLCTVKDKAERHVILPCNTETSLCSAPFASTMVKLSVAGRSPGNPGAASVGGLIRDESGRWIVGYNLNLGICNCLAADLWALYQGMKFARDRGYKKVQVESDSAAAVVSLKKSPSRLDPNRALIESCRALINGEWDCKVYTIRKEENQCAEWLATHADGCKLGLSILNLPPLELIPLLEDEYKGFGEIC</sequence>
<keyword evidence="4" id="KW-0805">Transcription regulation</keyword>
<dbReference type="OrthoDB" id="651601at2759"/>
<gene>
    <name evidence="9" type="ORF">HRI_003673500</name>
</gene>
<dbReference type="Pfam" id="PF23121">
    <property type="entry name" value="SPOC_AIPP2"/>
    <property type="match status" value="1"/>
</dbReference>
<evidence type="ECO:0000256" key="6">
    <source>
        <dbReference type="SAM" id="MobiDB-lite"/>
    </source>
</evidence>
<dbReference type="SUPFAM" id="SSF53098">
    <property type="entry name" value="Ribonuclease H-like"/>
    <property type="match status" value="1"/>
</dbReference>
<proteinExistence type="predicted"/>
<feature type="domain" description="AIPP2-like SPOC-like" evidence="8">
    <location>
        <begin position="354"/>
        <end position="489"/>
    </location>
</feature>
<organism evidence="9 10">
    <name type="scientific">Hibiscus trionum</name>
    <name type="common">Flower of an hour</name>
    <dbReference type="NCBI Taxonomy" id="183268"/>
    <lineage>
        <taxon>Eukaryota</taxon>
        <taxon>Viridiplantae</taxon>
        <taxon>Streptophyta</taxon>
        <taxon>Embryophyta</taxon>
        <taxon>Tracheophyta</taxon>
        <taxon>Spermatophyta</taxon>
        <taxon>Magnoliopsida</taxon>
        <taxon>eudicotyledons</taxon>
        <taxon>Gunneridae</taxon>
        <taxon>Pentapetalae</taxon>
        <taxon>rosids</taxon>
        <taxon>malvids</taxon>
        <taxon>Malvales</taxon>
        <taxon>Malvaceae</taxon>
        <taxon>Malvoideae</taxon>
        <taxon>Hibiscus</taxon>
    </lineage>
</organism>
<name>A0A9W7IS63_HIBTR</name>
<evidence type="ECO:0000259" key="8">
    <source>
        <dbReference type="Pfam" id="PF23121"/>
    </source>
</evidence>
<dbReference type="InterPro" id="IPR012337">
    <property type="entry name" value="RNaseH-like_sf"/>
</dbReference>
<keyword evidence="3" id="KW-0862">Zinc</keyword>
<protein>
    <recommendedName>
        <fullName evidence="11">Zinc finger PHD-type domain-containing protein</fullName>
    </recommendedName>
</protein>
<feature type="domain" description="RNase H type-1" evidence="7">
    <location>
        <begin position="870"/>
        <end position="983"/>
    </location>
</feature>
<dbReference type="GO" id="GO:0004523">
    <property type="term" value="F:RNA-DNA hybrid ribonuclease activity"/>
    <property type="evidence" value="ECO:0007669"/>
    <property type="project" value="InterPro"/>
</dbReference>
<evidence type="ECO:0000259" key="7">
    <source>
        <dbReference type="Pfam" id="PF13456"/>
    </source>
</evidence>
<dbReference type="SUPFAM" id="SSF57903">
    <property type="entry name" value="FYVE/PHD zinc finger"/>
    <property type="match status" value="1"/>
</dbReference>
<evidence type="ECO:0008006" key="11">
    <source>
        <dbReference type="Google" id="ProtNLM"/>
    </source>
</evidence>
<evidence type="ECO:0000256" key="3">
    <source>
        <dbReference type="ARBA" id="ARBA00022833"/>
    </source>
</evidence>
<dbReference type="EMBL" id="BSYR01000035">
    <property type="protein sequence ID" value="GMJ00043.1"/>
    <property type="molecule type" value="Genomic_DNA"/>
</dbReference>
<dbReference type="Proteomes" id="UP001165190">
    <property type="component" value="Unassembled WGS sequence"/>
</dbReference>
<evidence type="ECO:0000256" key="2">
    <source>
        <dbReference type="ARBA" id="ARBA00022771"/>
    </source>
</evidence>
<evidence type="ECO:0000313" key="10">
    <source>
        <dbReference type="Proteomes" id="UP001165190"/>
    </source>
</evidence>
<evidence type="ECO:0000256" key="5">
    <source>
        <dbReference type="ARBA" id="ARBA00023163"/>
    </source>
</evidence>
<dbReference type="CDD" id="cd06222">
    <property type="entry name" value="RNase_H_like"/>
    <property type="match status" value="1"/>
</dbReference>
<dbReference type="InterPro" id="IPR036397">
    <property type="entry name" value="RNaseH_sf"/>
</dbReference>